<dbReference type="EMBL" id="KQ996347">
    <property type="protein sequence ID" value="KZV45373.1"/>
    <property type="molecule type" value="Genomic_DNA"/>
</dbReference>
<accession>A0A2Z7CFA7</accession>
<gene>
    <name evidence="2" type="ORF">F511_18331</name>
</gene>
<dbReference type="AlphaFoldDB" id="A0A2Z7CFA7"/>
<reference evidence="2 3" key="1">
    <citation type="journal article" date="2015" name="Proc. Natl. Acad. Sci. U.S.A.">
        <title>The resurrection genome of Boea hygrometrica: A blueprint for survival of dehydration.</title>
        <authorList>
            <person name="Xiao L."/>
            <person name="Yang G."/>
            <person name="Zhang L."/>
            <person name="Yang X."/>
            <person name="Zhao S."/>
            <person name="Ji Z."/>
            <person name="Zhou Q."/>
            <person name="Hu M."/>
            <person name="Wang Y."/>
            <person name="Chen M."/>
            <person name="Xu Y."/>
            <person name="Jin H."/>
            <person name="Xiao X."/>
            <person name="Hu G."/>
            <person name="Bao F."/>
            <person name="Hu Y."/>
            <person name="Wan P."/>
            <person name="Li L."/>
            <person name="Deng X."/>
            <person name="Kuang T."/>
            <person name="Xiang C."/>
            <person name="Zhu J.K."/>
            <person name="Oliver M.J."/>
            <person name="He Y."/>
        </authorList>
    </citation>
    <scope>NUCLEOTIDE SEQUENCE [LARGE SCALE GENOMIC DNA]</scope>
    <source>
        <strain evidence="3">cv. XS01</strain>
    </source>
</reference>
<feature type="region of interest" description="Disordered" evidence="1">
    <location>
        <begin position="34"/>
        <end position="54"/>
    </location>
</feature>
<proteinExistence type="predicted"/>
<name>A0A2Z7CFA7_9LAMI</name>
<evidence type="ECO:0000313" key="2">
    <source>
        <dbReference type="EMBL" id="KZV45373.1"/>
    </source>
</evidence>
<sequence>MTTGYECLPPSCDGLTGPDDHGPMISRLIDRVFGRPSSKTSRRRRRSPRATAGRRPVIGLVSITTTRSFRPCQNPSDFLVKTDGGSLFPVVDLIRRIYRRLQFKSQISLRILVGARRLDASKVTIL</sequence>
<evidence type="ECO:0000256" key="1">
    <source>
        <dbReference type="SAM" id="MobiDB-lite"/>
    </source>
</evidence>
<evidence type="ECO:0000313" key="3">
    <source>
        <dbReference type="Proteomes" id="UP000250235"/>
    </source>
</evidence>
<protein>
    <submittedName>
        <fullName evidence="2">Uncharacterized protein</fullName>
    </submittedName>
</protein>
<dbReference type="Proteomes" id="UP000250235">
    <property type="component" value="Unassembled WGS sequence"/>
</dbReference>
<organism evidence="2 3">
    <name type="scientific">Dorcoceras hygrometricum</name>
    <dbReference type="NCBI Taxonomy" id="472368"/>
    <lineage>
        <taxon>Eukaryota</taxon>
        <taxon>Viridiplantae</taxon>
        <taxon>Streptophyta</taxon>
        <taxon>Embryophyta</taxon>
        <taxon>Tracheophyta</taxon>
        <taxon>Spermatophyta</taxon>
        <taxon>Magnoliopsida</taxon>
        <taxon>eudicotyledons</taxon>
        <taxon>Gunneridae</taxon>
        <taxon>Pentapetalae</taxon>
        <taxon>asterids</taxon>
        <taxon>lamiids</taxon>
        <taxon>Lamiales</taxon>
        <taxon>Gesneriaceae</taxon>
        <taxon>Didymocarpoideae</taxon>
        <taxon>Trichosporeae</taxon>
        <taxon>Loxocarpinae</taxon>
        <taxon>Dorcoceras</taxon>
    </lineage>
</organism>
<keyword evidence="3" id="KW-1185">Reference proteome</keyword>